<organism evidence="2 3">
    <name type="scientific">Jiella pelagia</name>
    <dbReference type="NCBI Taxonomy" id="2986949"/>
    <lineage>
        <taxon>Bacteria</taxon>
        <taxon>Pseudomonadati</taxon>
        <taxon>Pseudomonadota</taxon>
        <taxon>Alphaproteobacteria</taxon>
        <taxon>Hyphomicrobiales</taxon>
        <taxon>Aurantimonadaceae</taxon>
        <taxon>Jiella</taxon>
    </lineage>
</organism>
<dbReference type="Proteomes" id="UP001164020">
    <property type="component" value="Chromosome"/>
</dbReference>
<evidence type="ECO:0000256" key="1">
    <source>
        <dbReference type="SAM" id="Phobius"/>
    </source>
</evidence>
<dbReference type="EMBL" id="CP114029">
    <property type="protein sequence ID" value="WAP67886.1"/>
    <property type="molecule type" value="Genomic_DNA"/>
</dbReference>
<sequence length="178" mass="18374">MRIRKCAICSPHRISTRLSNDGTTMNLPLRSCLFAFVLACTLSCGGGASAAGWRFVEGEAGLWVDGGFNGLVVGCSGSALSLGFFGFPARFPSETTHSVVVTIDGTARRFRARAGQRAGAPGSFLSTSLSGAAAGQFVEALRKGRAAEIATPSGRYDLPLSGSAKALDALKEVAGCPR</sequence>
<proteinExistence type="predicted"/>
<evidence type="ECO:0000313" key="3">
    <source>
        <dbReference type="Proteomes" id="UP001164020"/>
    </source>
</evidence>
<feature type="transmembrane region" description="Helical" evidence="1">
    <location>
        <begin position="66"/>
        <end position="87"/>
    </location>
</feature>
<name>A0ABY7BWN5_9HYPH</name>
<keyword evidence="1" id="KW-0472">Membrane</keyword>
<reference evidence="2" key="1">
    <citation type="submission" date="2022-12" db="EMBL/GenBank/DDBJ databases">
        <title>Jiella pelagia sp. nov., isolated from phosphonate enriched culture of Northwest Pacific surface seawater.</title>
        <authorList>
            <person name="Shin D.Y."/>
            <person name="Hwang C.Y."/>
        </authorList>
    </citation>
    <scope>NUCLEOTIDE SEQUENCE</scope>
    <source>
        <strain evidence="2">HL-NP1</strain>
    </source>
</reference>
<accession>A0ABY7BWN5</accession>
<keyword evidence="3" id="KW-1185">Reference proteome</keyword>
<evidence type="ECO:0000313" key="2">
    <source>
        <dbReference type="EMBL" id="WAP67886.1"/>
    </source>
</evidence>
<gene>
    <name evidence="2" type="ORF">OH818_20950</name>
</gene>
<keyword evidence="1" id="KW-1133">Transmembrane helix</keyword>
<keyword evidence="1" id="KW-0812">Transmembrane</keyword>
<dbReference type="RefSeq" id="WP_268880357.1">
    <property type="nucleotide sequence ID" value="NZ_CP114029.1"/>
</dbReference>
<protein>
    <submittedName>
        <fullName evidence="2">Uncharacterized protein</fullName>
    </submittedName>
</protein>